<comment type="caution">
    <text evidence="1">The sequence shown here is derived from an EMBL/GenBank/DDBJ whole genome shotgun (WGS) entry which is preliminary data.</text>
</comment>
<dbReference type="AlphaFoldDB" id="A0AAV5HY26"/>
<dbReference type="EMBL" id="BPVZ01000004">
    <property type="protein sequence ID" value="GKU90976.1"/>
    <property type="molecule type" value="Genomic_DNA"/>
</dbReference>
<protein>
    <recommendedName>
        <fullName evidence="3">Ribosomal protein S18</fullName>
    </recommendedName>
</protein>
<evidence type="ECO:0000313" key="2">
    <source>
        <dbReference type="Proteomes" id="UP001054252"/>
    </source>
</evidence>
<evidence type="ECO:0000313" key="1">
    <source>
        <dbReference type="EMBL" id="GKU90976.1"/>
    </source>
</evidence>
<evidence type="ECO:0008006" key="3">
    <source>
        <dbReference type="Google" id="ProtNLM"/>
    </source>
</evidence>
<sequence>MLAFNPTSRIINNITTSETKQAKVNRKFIIHQSLSNHQDNQLNFK</sequence>
<reference evidence="1 2" key="1">
    <citation type="journal article" date="2021" name="Commun. Biol.">
        <title>The genome of Shorea leprosula (Dipterocarpaceae) highlights the ecological relevance of drought in aseasonal tropical rainforests.</title>
        <authorList>
            <person name="Ng K.K.S."/>
            <person name="Kobayashi M.J."/>
            <person name="Fawcett J.A."/>
            <person name="Hatakeyama M."/>
            <person name="Paape T."/>
            <person name="Ng C.H."/>
            <person name="Ang C.C."/>
            <person name="Tnah L.H."/>
            <person name="Lee C.T."/>
            <person name="Nishiyama T."/>
            <person name="Sese J."/>
            <person name="O'Brien M.J."/>
            <person name="Copetti D."/>
            <person name="Mohd Noor M.I."/>
            <person name="Ong R.C."/>
            <person name="Putra M."/>
            <person name="Sireger I.Z."/>
            <person name="Indrioko S."/>
            <person name="Kosugi Y."/>
            <person name="Izuno A."/>
            <person name="Isagi Y."/>
            <person name="Lee S.L."/>
            <person name="Shimizu K.K."/>
        </authorList>
    </citation>
    <scope>NUCLEOTIDE SEQUENCE [LARGE SCALE GENOMIC DNA]</scope>
    <source>
        <strain evidence="1">214</strain>
    </source>
</reference>
<keyword evidence="2" id="KW-1185">Reference proteome</keyword>
<proteinExistence type="predicted"/>
<name>A0AAV5HY26_9ROSI</name>
<gene>
    <name evidence="1" type="ORF">SLEP1_g4908</name>
</gene>
<organism evidence="1 2">
    <name type="scientific">Rubroshorea leprosula</name>
    <dbReference type="NCBI Taxonomy" id="152421"/>
    <lineage>
        <taxon>Eukaryota</taxon>
        <taxon>Viridiplantae</taxon>
        <taxon>Streptophyta</taxon>
        <taxon>Embryophyta</taxon>
        <taxon>Tracheophyta</taxon>
        <taxon>Spermatophyta</taxon>
        <taxon>Magnoliopsida</taxon>
        <taxon>eudicotyledons</taxon>
        <taxon>Gunneridae</taxon>
        <taxon>Pentapetalae</taxon>
        <taxon>rosids</taxon>
        <taxon>malvids</taxon>
        <taxon>Malvales</taxon>
        <taxon>Dipterocarpaceae</taxon>
        <taxon>Rubroshorea</taxon>
    </lineage>
</organism>
<dbReference type="Proteomes" id="UP001054252">
    <property type="component" value="Unassembled WGS sequence"/>
</dbReference>
<accession>A0AAV5HY26</accession>